<proteinExistence type="inferred from homology"/>
<dbReference type="InterPro" id="IPR004579">
    <property type="entry name" value="ERCC1/RAD10/SWI10"/>
</dbReference>
<keyword evidence="10" id="KW-1185">Reference proteome</keyword>
<protein>
    <submittedName>
        <fullName evidence="9">ERCC1/RAD10/SWI10 family like protein</fullName>
    </submittedName>
</protein>
<dbReference type="PANTHER" id="PTHR12749">
    <property type="entry name" value="EXCISION REPAIR CROSS-COMPLEMENTING 1 ERCC1"/>
    <property type="match status" value="1"/>
</dbReference>
<sequence>MSSIWQLLINPIQKSNPVLKCLPAVRTEFKSISPDFAICKDSAILFLTLSFHREHPAYILDRIRRVQQSSEKYKVYAVVLFIDMKMVIDRIVESLSCILFSAGFSLFPAWSNSEAAHIIASFYFTQASSGRALQGREYYDAHEKRRAATTDSAGKLAARELVERSLTKAIKGLSSTNAKLLIDTYGSIRALSKASVDDLCALKGIGKKKAMSIRNMFTSPFSKDD</sequence>
<accession>A0ABQ5K333</accession>
<dbReference type="SUPFAM" id="SSF52980">
    <property type="entry name" value="Restriction endonuclease-like"/>
    <property type="match status" value="1"/>
</dbReference>
<keyword evidence="4" id="KW-0238">DNA-binding</keyword>
<evidence type="ECO:0000256" key="1">
    <source>
        <dbReference type="ARBA" id="ARBA00004123"/>
    </source>
</evidence>
<dbReference type="Proteomes" id="UP001057375">
    <property type="component" value="Unassembled WGS sequence"/>
</dbReference>
<evidence type="ECO:0000259" key="7">
    <source>
        <dbReference type="Pfam" id="PF03834"/>
    </source>
</evidence>
<name>A0ABQ5K333_9EUKA</name>
<evidence type="ECO:0000313" key="9">
    <source>
        <dbReference type="EMBL" id="GKT26827.1"/>
    </source>
</evidence>
<evidence type="ECO:0000259" key="8">
    <source>
        <dbReference type="Pfam" id="PF12826"/>
    </source>
</evidence>
<evidence type="ECO:0000256" key="5">
    <source>
        <dbReference type="ARBA" id="ARBA00023204"/>
    </source>
</evidence>
<dbReference type="Gene3D" id="1.10.150.20">
    <property type="entry name" value="5' to 3' exonuclease, C-terminal subdomain"/>
    <property type="match status" value="1"/>
</dbReference>
<reference evidence="9" key="1">
    <citation type="submission" date="2022-03" db="EMBL/GenBank/DDBJ databases">
        <title>Draft genome sequence of Aduncisulcus paluster, a free-living microaerophilic Fornicata.</title>
        <authorList>
            <person name="Yuyama I."/>
            <person name="Kume K."/>
            <person name="Tamura T."/>
            <person name="Inagaki Y."/>
            <person name="Hashimoto T."/>
        </authorList>
    </citation>
    <scope>NUCLEOTIDE SEQUENCE</scope>
    <source>
        <strain evidence="9">NY0171</strain>
    </source>
</reference>
<dbReference type="InterPro" id="IPR010994">
    <property type="entry name" value="RuvA_2-like"/>
</dbReference>
<dbReference type="InterPro" id="IPR041663">
    <property type="entry name" value="DisA/LigA_HHH"/>
</dbReference>
<comment type="subcellular location">
    <subcellularLocation>
        <location evidence="1">Nucleus</location>
    </subcellularLocation>
</comment>
<evidence type="ECO:0000256" key="4">
    <source>
        <dbReference type="ARBA" id="ARBA00023125"/>
    </source>
</evidence>
<dbReference type="InterPro" id="IPR047260">
    <property type="entry name" value="ERCC1-like_central_dom"/>
</dbReference>
<dbReference type="InterPro" id="IPR011335">
    <property type="entry name" value="Restrct_endonuc-II-like"/>
</dbReference>
<keyword evidence="6" id="KW-0539">Nucleus</keyword>
<feature type="domain" description="DisA/LigA helix-hairpin-helix motif" evidence="8">
    <location>
        <begin position="175"/>
        <end position="220"/>
    </location>
</feature>
<organism evidence="9 10">
    <name type="scientific">Aduncisulcus paluster</name>
    <dbReference type="NCBI Taxonomy" id="2918883"/>
    <lineage>
        <taxon>Eukaryota</taxon>
        <taxon>Metamonada</taxon>
        <taxon>Carpediemonas-like organisms</taxon>
        <taxon>Aduncisulcus</taxon>
    </lineage>
</organism>
<evidence type="ECO:0000256" key="2">
    <source>
        <dbReference type="ARBA" id="ARBA00008283"/>
    </source>
</evidence>
<evidence type="ECO:0000313" key="10">
    <source>
        <dbReference type="Proteomes" id="UP001057375"/>
    </source>
</evidence>
<feature type="domain" description="ERCC1-like central" evidence="7">
    <location>
        <begin position="7"/>
        <end position="122"/>
    </location>
</feature>
<dbReference type="Gene3D" id="3.40.50.10130">
    <property type="match status" value="1"/>
</dbReference>
<comment type="caution">
    <text evidence="9">The sequence shown here is derived from an EMBL/GenBank/DDBJ whole genome shotgun (WGS) entry which is preliminary data.</text>
</comment>
<keyword evidence="5" id="KW-0234">DNA repair</keyword>
<evidence type="ECO:0000256" key="6">
    <source>
        <dbReference type="ARBA" id="ARBA00023242"/>
    </source>
</evidence>
<comment type="similarity">
    <text evidence="2">Belongs to the ERCC1/RAD10/SWI10 family.</text>
</comment>
<keyword evidence="3" id="KW-0227">DNA damage</keyword>
<gene>
    <name evidence="9" type="ORF">ADUPG1_013495</name>
</gene>
<dbReference type="EMBL" id="BQXS01012681">
    <property type="protein sequence ID" value="GKT26827.1"/>
    <property type="molecule type" value="Genomic_DNA"/>
</dbReference>
<dbReference type="Pfam" id="PF12826">
    <property type="entry name" value="HHH_2"/>
    <property type="match status" value="1"/>
</dbReference>
<dbReference type="Pfam" id="PF03834">
    <property type="entry name" value="Rad10"/>
    <property type="match status" value="1"/>
</dbReference>
<dbReference type="SUPFAM" id="SSF47781">
    <property type="entry name" value="RuvA domain 2-like"/>
    <property type="match status" value="1"/>
</dbReference>
<evidence type="ECO:0000256" key="3">
    <source>
        <dbReference type="ARBA" id="ARBA00022763"/>
    </source>
</evidence>
<dbReference type="PANTHER" id="PTHR12749:SF0">
    <property type="entry name" value="DNA EXCISION REPAIR PROTEIN ERCC-1"/>
    <property type="match status" value="1"/>
</dbReference>